<evidence type="ECO:0000256" key="1">
    <source>
        <dbReference type="ARBA" id="ARBA00023239"/>
    </source>
</evidence>
<sequence length="384" mass="42479">MRDGFRIIDVDRHVLEPVAMWPEYLPARMREYAPRFEPFGPPETVAERLNRLGEHALLPTPQILCVAGEPVMRVPEAAYIEVGLIAEGRRELLAAATTPRGHLDEMDTTGVDVAVMLPTFATYLVNDDSIDAERSRAYASAYNRWLGGFCSSAPARLLGPALISRHDPEALVGDLEQAVHGGARSVVLRPNPVQGRTLSAPAYARFWAACEHHAVTILLHEGTHARLPTAGADRFQTQFGRHACSHPMEAMMALLSLIEGGVLEAHPTLRVGLLEAGCGFLPYWLWRLDHVEYAQMRGEVRGRVRRPPSEYFQRQCWIALEPGEAMLDRVVKEIGATRMVFGTDFPHLDHGPGMVDEVMALRGALGDEALRAILWESPCGLMGM</sequence>
<dbReference type="GO" id="GO:0019748">
    <property type="term" value="P:secondary metabolic process"/>
    <property type="evidence" value="ECO:0007669"/>
    <property type="project" value="TreeGrafter"/>
</dbReference>
<proteinExistence type="predicted"/>
<evidence type="ECO:0000313" key="4">
    <source>
        <dbReference type="Proteomes" id="UP000002139"/>
    </source>
</evidence>
<dbReference type="HOGENOM" id="CLU_039329_0_0_7"/>
<dbReference type="InterPro" id="IPR032466">
    <property type="entry name" value="Metal_Hydrolase"/>
</dbReference>
<dbReference type="GO" id="GO:0016787">
    <property type="term" value="F:hydrolase activity"/>
    <property type="evidence" value="ECO:0007669"/>
    <property type="project" value="InterPro"/>
</dbReference>
<dbReference type="OrthoDB" id="8673173at2"/>
<dbReference type="Proteomes" id="UP000002139">
    <property type="component" value="Chromosome"/>
</dbReference>
<dbReference type="RefSeq" id="WP_012232861.1">
    <property type="nucleotide sequence ID" value="NC_010162.1"/>
</dbReference>
<feature type="domain" description="Amidohydrolase-related" evidence="2">
    <location>
        <begin position="96"/>
        <end position="376"/>
    </location>
</feature>
<dbReference type="GO" id="GO:0016831">
    <property type="term" value="F:carboxy-lyase activity"/>
    <property type="evidence" value="ECO:0007669"/>
    <property type="project" value="InterPro"/>
</dbReference>
<protein>
    <recommendedName>
        <fullName evidence="2">Amidohydrolase-related domain-containing protein</fullName>
    </recommendedName>
</protein>
<dbReference type="SUPFAM" id="SSF51556">
    <property type="entry name" value="Metallo-dependent hydrolases"/>
    <property type="match status" value="1"/>
</dbReference>
<dbReference type="KEGG" id="scl:sce0226"/>
<gene>
    <name evidence="3" type="ordered locus">sce0226</name>
</gene>
<dbReference type="InterPro" id="IPR006680">
    <property type="entry name" value="Amidohydro-rel"/>
</dbReference>
<dbReference type="AlphaFoldDB" id="A9GM82"/>
<reference evidence="3 4" key="1">
    <citation type="journal article" date="2007" name="Nat. Biotechnol.">
        <title>Complete genome sequence of the myxobacterium Sorangium cellulosum.</title>
        <authorList>
            <person name="Schneiker S."/>
            <person name="Perlova O."/>
            <person name="Kaiser O."/>
            <person name="Gerth K."/>
            <person name="Alici A."/>
            <person name="Altmeyer M.O."/>
            <person name="Bartels D."/>
            <person name="Bekel T."/>
            <person name="Beyer S."/>
            <person name="Bode E."/>
            <person name="Bode H.B."/>
            <person name="Bolten C.J."/>
            <person name="Choudhuri J.V."/>
            <person name="Doss S."/>
            <person name="Elnakady Y.A."/>
            <person name="Frank B."/>
            <person name="Gaigalat L."/>
            <person name="Goesmann A."/>
            <person name="Groeger C."/>
            <person name="Gross F."/>
            <person name="Jelsbak L."/>
            <person name="Jelsbak L."/>
            <person name="Kalinowski J."/>
            <person name="Kegler C."/>
            <person name="Knauber T."/>
            <person name="Konietzny S."/>
            <person name="Kopp M."/>
            <person name="Krause L."/>
            <person name="Krug D."/>
            <person name="Linke B."/>
            <person name="Mahmud T."/>
            <person name="Martinez-Arias R."/>
            <person name="McHardy A.C."/>
            <person name="Merai M."/>
            <person name="Meyer F."/>
            <person name="Mormann S."/>
            <person name="Munoz-Dorado J."/>
            <person name="Perez J."/>
            <person name="Pradella S."/>
            <person name="Rachid S."/>
            <person name="Raddatz G."/>
            <person name="Rosenau F."/>
            <person name="Rueckert C."/>
            <person name="Sasse F."/>
            <person name="Scharfe M."/>
            <person name="Schuster S.C."/>
            <person name="Suen G."/>
            <person name="Treuner-Lange A."/>
            <person name="Velicer G.J."/>
            <person name="Vorholter F.-J."/>
            <person name="Weissman K.J."/>
            <person name="Welch R.D."/>
            <person name="Wenzel S.C."/>
            <person name="Whitworth D.E."/>
            <person name="Wilhelm S."/>
            <person name="Wittmann C."/>
            <person name="Bloecker H."/>
            <person name="Puehler A."/>
            <person name="Mueller R."/>
        </authorList>
    </citation>
    <scope>NUCLEOTIDE SEQUENCE [LARGE SCALE GENOMIC DNA]</scope>
    <source>
        <strain evidence="4">So ce56</strain>
    </source>
</reference>
<dbReference type="Pfam" id="PF04909">
    <property type="entry name" value="Amidohydro_2"/>
    <property type="match status" value="1"/>
</dbReference>
<evidence type="ECO:0000313" key="3">
    <source>
        <dbReference type="EMBL" id="CAN90383.1"/>
    </source>
</evidence>
<keyword evidence="4" id="KW-1185">Reference proteome</keyword>
<organism evidence="3 4">
    <name type="scientific">Sorangium cellulosum (strain So ce56)</name>
    <name type="common">Polyangium cellulosum (strain So ce56)</name>
    <dbReference type="NCBI Taxonomy" id="448385"/>
    <lineage>
        <taxon>Bacteria</taxon>
        <taxon>Pseudomonadati</taxon>
        <taxon>Myxococcota</taxon>
        <taxon>Polyangia</taxon>
        <taxon>Polyangiales</taxon>
        <taxon>Polyangiaceae</taxon>
        <taxon>Sorangium</taxon>
    </lineage>
</organism>
<dbReference type="GO" id="GO:0005737">
    <property type="term" value="C:cytoplasm"/>
    <property type="evidence" value="ECO:0007669"/>
    <property type="project" value="TreeGrafter"/>
</dbReference>
<evidence type="ECO:0000259" key="2">
    <source>
        <dbReference type="Pfam" id="PF04909"/>
    </source>
</evidence>
<keyword evidence="1" id="KW-0456">Lyase</keyword>
<dbReference type="BioCyc" id="SCEL448385:SCE_RS01165-MONOMER"/>
<dbReference type="eggNOG" id="COG2159">
    <property type="taxonomic scope" value="Bacteria"/>
</dbReference>
<dbReference type="PANTHER" id="PTHR21240">
    <property type="entry name" value="2-AMINO-3-CARBOXYLMUCONATE-6-SEMIALDEHYDE DECARBOXYLASE"/>
    <property type="match status" value="1"/>
</dbReference>
<name>A9GM82_SORC5</name>
<dbReference type="InterPro" id="IPR032465">
    <property type="entry name" value="ACMSD"/>
</dbReference>
<dbReference type="EMBL" id="AM746676">
    <property type="protein sequence ID" value="CAN90383.1"/>
    <property type="molecule type" value="Genomic_DNA"/>
</dbReference>
<dbReference type="Gene3D" id="3.20.20.140">
    <property type="entry name" value="Metal-dependent hydrolases"/>
    <property type="match status" value="1"/>
</dbReference>
<dbReference type="STRING" id="448385.sce0226"/>
<accession>A9GM82</accession>
<dbReference type="PANTHER" id="PTHR21240:SF28">
    <property type="entry name" value="ISO-OROTATE DECARBOXYLASE (EUROFUNG)"/>
    <property type="match status" value="1"/>
</dbReference>